<evidence type="ECO:0000256" key="1">
    <source>
        <dbReference type="ARBA" id="ARBA00022723"/>
    </source>
</evidence>
<dbReference type="HOGENOM" id="CLU_338706_0_0_1"/>
<dbReference type="InterPro" id="IPR007527">
    <property type="entry name" value="Znf_SWIM"/>
</dbReference>
<dbReference type="Pfam" id="PF10551">
    <property type="entry name" value="MULE"/>
    <property type="match status" value="1"/>
</dbReference>
<dbReference type="AlphaFoldDB" id="A0A0E0DPK5"/>
<dbReference type="InterPro" id="IPR004332">
    <property type="entry name" value="Transposase_MuDR"/>
</dbReference>
<protein>
    <recommendedName>
        <fullName evidence="6">SWIM-type domain-containing protein</fullName>
    </recommendedName>
</protein>
<dbReference type="GO" id="GO:0008270">
    <property type="term" value="F:zinc ion binding"/>
    <property type="evidence" value="ECO:0007669"/>
    <property type="project" value="UniProtKB-KW"/>
</dbReference>
<dbReference type="STRING" id="40149.A0A0E0DPK5"/>
<dbReference type="EnsemblPlants" id="OMERI05G09460.1">
    <property type="protein sequence ID" value="OMERI05G09460.1"/>
    <property type="gene ID" value="OMERI05G09460"/>
</dbReference>
<reference evidence="7" key="1">
    <citation type="submission" date="2015-04" db="UniProtKB">
        <authorList>
            <consortium name="EnsemblPlants"/>
        </authorList>
    </citation>
    <scope>IDENTIFICATION</scope>
</reference>
<dbReference type="Pfam" id="PF04434">
    <property type="entry name" value="SWIM"/>
    <property type="match status" value="1"/>
</dbReference>
<keyword evidence="8" id="KW-1185">Reference proteome</keyword>
<feature type="compositionally biased region" description="Basic residues" evidence="5">
    <location>
        <begin position="739"/>
        <end position="758"/>
    </location>
</feature>
<name>A0A0E0DPK5_9ORYZ</name>
<evidence type="ECO:0000256" key="2">
    <source>
        <dbReference type="ARBA" id="ARBA00022771"/>
    </source>
</evidence>
<evidence type="ECO:0000256" key="4">
    <source>
        <dbReference type="PROSITE-ProRule" id="PRU00325"/>
    </source>
</evidence>
<feature type="compositionally biased region" description="Polar residues" evidence="5">
    <location>
        <begin position="784"/>
        <end position="793"/>
    </location>
</feature>
<dbReference type="Proteomes" id="UP000008021">
    <property type="component" value="Chromosome 5"/>
</dbReference>
<dbReference type="Pfam" id="PF03108">
    <property type="entry name" value="DBD_Tnp_Mut"/>
    <property type="match status" value="1"/>
</dbReference>
<evidence type="ECO:0000313" key="7">
    <source>
        <dbReference type="EnsemblPlants" id="OMERI05G09460.1"/>
    </source>
</evidence>
<reference evidence="7" key="2">
    <citation type="submission" date="2018-05" db="EMBL/GenBank/DDBJ databases">
        <title>OmerRS3 (Oryza meridionalis Reference Sequence Version 3).</title>
        <authorList>
            <person name="Zhang J."/>
            <person name="Kudrna D."/>
            <person name="Lee S."/>
            <person name="Talag J."/>
            <person name="Welchert J."/>
            <person name="Wing R.A."/>
        </authorList>
    </citation>
    <scope>NUCLEOTIDE SEQUENCE [LARGE SCALE GENOMIC DNA]</scope>
    <source>
        <strain evidence="7">cv. OR44</strain>
    </source>
</reference>
<dbReference type="InterPro" id="IPR006564">
    <property type="entry name" value="Znf_PMZ"/>
</dbReference>
<sequence length="840" mass="94528">MDDGSELPMEGQEHSWWVNGVVSMDRMVEDLKSQIIWGNRQKPVFYGTDHRTCKTIEISSNLVLISQFIDRFDTKVMNLLVNIVDKSDTLDGSNIAIAAIDSGSVVNDDPPAPATHAAGPCNVVAPGAVGAYNVDAPSAVSHGGIDWDELNIQSLTVEGGSCHVTFDEDEMFDMLGLDGSDIGATEATTTIPVNDDVGVEPNREWDRDDPIMDVDTIYLAEFRMAVRQYAINEEFELGTEKSDPTRFRGFYTTDVCQWRIVGMTQHDKTVRVQINTGKHDCSSTSRVLGRMTSQAWVADRAAAIMRKKPNCGAKELKTILEERYNVQIPYSTVWKGKERAIQKIWGSWDDSFDSLYNFKAEIELRCPSSRVEIGTKEVNGQVHFERFFCCFEPCITETTDNWTWFMEQLAVCIGHVEDLAICTDACKGLENAVERVFPNCEKRECFRHFMENLTKRKTGTVYGNLWPAARAFRSEIYDYHMDKVLSADPDVGDWLYKHHKLLWARSKFSPKIKCDFITNNVAESWNAWIKEFKELQVDALADAIREKTTALWAKRRKIGEKLEGRNILPAIVTQLKAATRGLANMRVMKGADDTAEVTELHNGVDVYRHVVYLDQHKCTCREWQLTGKPCPHALAAISTQRNPIMDDFVDPVFSVSCFRAAYEGVIPCITDKSQWPTMNKGFKLQPPVPKPRTVPRQRKNKIPSCLEKGKGKIRRQVKCPRCGGLGHRQSNQKCPLNGTKKRKRKAKNSATKARKKKTAKEIVETPTRSKVARVQVVDSPARVTRSQTRTAGTPTVAGEGCSQDSPGPVTRRRLAMTEATPSQPLPPTKKKLTPKKKQKN</sequence>
<organism evidence="7">
    <name type="scientific">Oryza meridionalis</name>
    <dbReference type="NCBI Taxonomy" id="40149"/>
    <lineage>
        <taxon>Eukaryota</taxon>
        <taxon>Viridiplantae</taxon>
        <taxon>Streptophyta</taxon>
        <taxon>Embryophyta</taxon>
        <taxon>Tracheophyta</taxon>
        <taxon>Spermatophyta</taxon>
        <taxon>Magnoliopsida</taxon>
        <taxon>Liliopsida</taxon>
        <taxon>Poales</taxon>
        <taxon>Poaceae</taxon>
        <taxon>BOP clade</taxon>
        <taxon>Oryzoideae</taxon>
        <taxon>Oryzeae</taxon>
        <taxon>Oryzinae</taxon>
        <taxon>Oryza</taxon>
    </lineage>
</organism>
<feature type="region of interest" description="Disordered" evidence="5">
    <location>
        <begin position="728"/>
        <end position="840"/>
    </location>
</feature>
<dbReference type="InterPro" id="IPR018289">
    <property type="entry name" value="MULE_transposase_dom"/>
</dbReference>
<evidence type="ECO:0000313" key="8">
    <source>
        <dbReference type="Proteomes" id="UP000008021"/>
    </source>
</evidence>
<dbReference type="PROSITE" id="PS50966">
    <property type="entry name" value="ZF_SWIM"/>
    <property type="match status" value="1"/>
</dbReference>
<feature type="compositionally biased region" description="Basic residues" evidence="5">
    <location>
        <begin position="828"/>
        <end position="840"/>
    </location>
</feature>
<evidence type="ECO:0000259" key="6">
    <source>
        <dbReference type="PROSITE" id="PS50966"/>
    </source>
</evidence>
<evidence type="ECO:0000256" key="5">
    <source>
        <dbReference type="SAM" id="MobiDB-lite"/>
    </source>
</evidence>
<evidence type="ECO:0000256" key="3">
    <source>
        <dbReference type="ARBA" id="ARBA00022833"/>
    </source>
</evidence>
<dbReference type="SMART" id="SM00575">
    <property type="entry name" value="ZnF_PMZ"/>
    <property type="match status" value="1"/>
</dbReference>
<keyword evidence="2 4" id="KW-0863">Zinc-finger</keyword>
<keyword evidence="1" id="KW-0479">Metal-binding</keyword>
<dbReference type="PANTHER" id="PTHR31973:SF195">
    <property type="entry name" value="MUDR FAMILY TRANSPOSASE"/>
    <property type="match status" value="1"/>
</dbReference>
<dbReference type="PANTHER" id="PTHR31973">
    <property type="entry name" value="POLYPROTEIN, PUTATIVE-RELATED"/>
    <property type="match status" value="1"/>
</dbReference>
<accession>A0A0E0DPK5</accession>
<feature type="domain" description="SWIM-type" evidence="6">
    <location>
        <begin position="607"/>
        <end position="641"/>
    </location>
</feature>
<proteinExistence type="predicted"/>
<keyword evidence="3" id="KW-0862">Zinc</keyword>
<dbReference type="Gramene" id="OMERI05G09460.1">
    <property type="protein sequence ID" value="OMERI05G09460.1"/>
    <property type="gene ID" value="OMERI05G09460"/>
</dbReference>